<proteinExistence type="predicted"/>
<organismHost>
    <name type="scientific">Bos taurus</name>
    <name type="common">Bovine</name>
    <dbReference type="NCBI Taxonomy" id="9913"/>
</organismHost>
<organismHost>
    <name type="scientific">Homo sapiens</name>
    <name type="common">Human</name>
    <dbReference type="NCBI Taxonomy" id="9606"/>
</organismHost>
<organism evidence="2">
    <name type="scientific">Cowpox virus</name>
    <name type="common">CPV</name>
    <dbReference type="NCBI Taxonomy" id="10243"/>
    <lineage>
        <taxon>Viruses</taxon>
        <taxon>Varidnaviria</taxon>
        <taxon>Bamfordvirae</taxon>
        <taxon>Nucleocytoviricota</taxon>
        <taxon>Pokkesviricetes</taxon>
        <taxon>Chitovirales</taxon>
        <taxon>Poxviridae</taxon>
        <taxon>Chordopoxvirinae</taxon>
        <taxon>Orthopoxvirus</taxon>
        <taxon>Orthopoxvirus cowpox</taxon>
    </lineage>
</organism>
<keyword evidence="1" id="KW-0472">Membrane</keyword>
<organismHost>
    <name type="scientific">Loxodonta africana</name>
    <name type="common">African elephant</name>
    <dbReference type="NCBI Taxonomy" id="9785"/>
</organismHost>
<organismHost>
    <name type="scientific">Felis catus</name>
    <name type="common">Cat</name>
    <name type="synonym">Felis silvestris catus</name>
    <dbReference type="NCBI Taxonomy" id="9685"/>
</organismHost>
<dbReference type="EMBL" id="LT993226">
    <property type="protein sequence ID" value="SPN67927.1"/>
    <property type="molecule type" value="Genomic_DNA"/>
</dbReference>
<keyword evidence="1" id="KW-1133">Transmembrane helix</keyword>
<protein>
    <submittedName>
        <fullName evidence="2">CPXV119A protein</fullName>
    </submittedName>
</protein>
<sequence length="90" mass="9681">MGSDLPVLNALNNSNRAIFVPIGPSNCGYSVLLIDILILLSGNRGSTSSKNKSFITSGLFINKKLGDSIYTLIIKSSHCLIDVSYCRCTI</sequence>
<reference evidence="2" key="1">
    <citation type="submission" date="2018-04" db="EMBL/GenBank/DDBJ databases">
        <authorList>
            <person name="Go L.Y."/>
            <person name="Mitchell J.A."/>
        </authorList>
    </citation>
    <scope>NUCLEOTIDE SEQUENCE</scope>
    <source>
        <strain evidence="2">Ger/2014/Human</strain>
    </source>
</reference>
<keyword evidence="1" id="KW-0812">Transmembrane</keyword>
<organismHost>
    <name type="scientific">Apodemus sylvaticus</name>
    <name type="common">European woodmouse</name>
    <dbReference type="NCBI Taxonomy" id="10129"/>
</organismHost>
<evidence type="ECO:0000256" key="1">
    <source>
        <dbReference type="SAM" id="Phobius"/>
    </source>
</evidence>
<evidence type="ECO:0000313" key="2">
    <source>
        <dbReference type="EMBL" id="SPN67927.1"/>
    </source>
</evidence>
<organismHost>
    <name type="scientific">Microtus agrestis</name>
    <name type="common">Short-tailed field vole</name>
    <dbReference type="NCBI Taxonomy" id="29092"/>
</organismHost>
<feature type="transmembrane region" description="Helical" evidence="1">
    <location>
        <begin position="18"/>
        <end position="40"/>
    </location>
</feature>
<organismHost>
    <name type="scientific">Mus musculus</name>
    <name type="common">Mouse</name>
    <dbReference type="NCBI Taxonomy" id="10090"/>
</organismHost>
<accession>A0A2R8F631</accession>
<organismHost>
    <name type="scientific">Myodes glareolus</name>
    <name type="common">Bank vole</name>
    <name type="synonym">Clethrionomys glareolus</name>
    <dbReference type="NCBI Taxonomy" id="447135"/>
</organismHost>
<name>A0A2R8F631_COWPX</name>
<dbReference type="Proteomes" id="UP000279063">
    <property type="component" value="Segment"/>
</dbReference>
<gene>
    <name evidence="2" type="primary">CPXV119A</name>
</gene>